<keyword evidence="5" id="KW-0539">Nucleus</keyword>
<proteinExistence type="predicted"/>
<dbReference type="PANTHER" id="PTHR47338:SF5">
    <property type="entry name" value="ZN(II)2CYS6 TRANSCRIPTION FACTOR (EUROFUNG)"/>
    <property type="match status" value="1"/>
</dbReference>
<evidence type="ECO:0000313" key="8">
    <source>
        <dbReference type="EMBL" id="KAF4471792.1"/>
    </source>
</evidence>
<sequence>MDGPAVANAAPIPDDYGLHGVAGAVGTAGDDPSASAIKRRAPIACRRCRRMRSKCVHDRAQPPCKACLEAGLGAEDCIFPVRGQPDHDREFRHPRVRAEKTARRDPAKVRREILDAPVRPLSKPGDEWERLPPLPDIIDGVNRFTRHYFQLGFIPKQQFPDRLLKDYRSVSVFLVVSILSISARLSPSLAARYGSGMKAAEFFMDRAATLAYGELYQEPTLERCQAFYLLSIAQQGSGLRNKSYMNMGVSMRMASLMRLHREETYNVQNATPEVIIRAESARRTLWMLHSQDQLHSGPYSPVSLAASDITALLPCDEHDFASGTEPPSRAAVEGTPPAVENPALIRDPNRSLFASLIQAHHFWGIVSRRAVKFARSSCPWDSNSEFARLAKNLHEWENGLPQDHLWGNFTLKEYKEEGQDLAYLGVTMIPRLCNIVLRRPYLVDMLTAASKDDQRQAFFTNIAYELFFNVRRLFDQIDAQFTGRSSDESVGAQMAAFCVYSCGLFSTYLCRYPSICPDSNISRDGPMMLQRTLSILMECKEVWPLASRWVDALERFARDPTGSLTVESGMADGKDPIPNPVAVPSSTNSVSSGTSPAPSMYARPGASLDTNSSLRSPSSHEILTPLSTPTTHIIPSHFPPHQPQQQPAQQHPHQPPQQPSVMPDPHSYAPQQIPSHLYMHSGNSASLGGMLMETYGSHSAMQGYALAANDNPAQATTITTAATMTPVPFYPSADGYEGELQYYVNGPQDWMSTGGVFDGYG</sequence>
<evidence type="ECO:0000256" key="1">
    <source>
        <dbReference type="ARBA" id="ARBA00004123"/>
    </source>
</evidence>
<evidence type="ECO:0000256" key="6">
    <source>
        <dbReference type="SAM" id="MobiDB-lite"/>
    </source>
</evidence>
<accession>A0A8H4LN82</accession>
<dbReference type="PANTHER" id="PTHR47338">
    <property type="entry name" value="ZN(II)2CYS6 TRANSCRIPTION FACTOR (EUROFUNG)-RELATED"/>
    <property type="match status" value="1"/>
</dbReference>
<dbReference type="Proteomes" id="UP000554235">
    <property type="component" value="Unassembled WGS sequence"/>
</dbReference>
<dbReference type="GO" id="GO:0003677">
    <property type="term" value="F:DNA binding"/>
    <property type="evidence" value="ECO:0007669"/>
    <property type="project" value="InterPro"/>
</dbReference>
<reference evidence="8 9" key="1">
    <citation type="submission" date="2020-01" db="EMBL/GenBank/DDBJ databases">
        <title>Identification and distribution of gene clusters putatively required for synthesis of sphingolipid metabolism inhibitors in phylogenetically diverse species of the filamentous fungus Fusarium.</title>
        <authorList>
            <person name="Kim H.-S."/>
            <person name="Busman M."/>
            <person name="Brown D.W."/>
            <person name="Divon H."/>
            <person name="Uhlig S."/>
            <person name="Proctor R.H."/>
        </authorList>
    </citation>
    <scope>NUCLEOTIDE SEQUENCE [LARGE SCALE GENOMIC DNA]</scope>
    <source>
        <strain evidence="8 9">NRRL 20459</strain>
    </source>
</reference>
<dbReference type="InterPro" id="IPR050815">
    <property type="entry name" value="TF_fung"/>
</dbReference>
<keyword evidence="2" id="KW-0479">Metal-binding</keyword>
<keyword evidence="4" id="KW-0804">Transcription</keyword>
<evidence type="ECO:0000256" key="5">
    <source>
        <dbReference type="ARBA" id="ARBA00023242"/>
    </source>
</evidence>
<dbReference type="AlphaFoldDB" id="A0A8H4LN82"/>
<dbReference type="Pfam" id="PF04082">
    <property type="entry name" value="Fungal_trans"/>
    <property type="match status" value="1"/>
</dbReference>
<organism evidence="8 9">
    <name type="scientific">Fusarium albosuccineum</name>
    <dbReference type="NCBI Taxonomy" id="1237068"/>
    <lineage>
        <taxon>Eukaryota</taxon>
        <taxon>Fungi</taxon>
        <taxon>Dikarya</taxon>
        <taxon>Ascomycota</taxon>
        <taxon>Pezizomycotina</taxon>
        <taxon>Sordariomycetes</taxon>
        <taxon>Hypocreomycetidae</taxon>
        <taxon>Hypocreales</taxon>
        <taxon>Nectriaceae</taxon>
        <taxon>Fusarium</taxon>
        <taxon>Fusarium decemcellulare species complex</taxon>
    </lineage>
</organism>
<evidence type="ECO:0000259" key="7">
    <source>
        <dbReference type="PROSITE" id="PS50048"/>
    </source>
</evidence>
<dbReference type="SUPFAM" id="SSF57701">
    <property type="entry name" value="Zn2/Cys6 DNA-binding domain"/>
    <property type="match status" value="1"/>
</dbReference>
<comment type="subcellular location">
    <subcellularLocation>
        <location evidence="1">Nucleus</location>
    </subcellularLocation>
</comment>
<dbReference type="GO" id="GO:0006351">
    <property type="term" value="P:DNA-templated transcription"/>
    <property type="evidence" value="ECO:0007669"/>
    <property type="project" value="InterPro"/>
</dbReference>
<comment type="caution">
    <text evidence="8">The sequence shown here is derived from an EMBL/GenBank/DDBJ whole genome shotgun (WGS) entry which is preliminary data.</text>
</comment>
<keyword evidence="9" id="KW-1185">Reference proteome</keyword>
<evidence type="ECO:0000256" key="2">
    <source>
        <dbReference type="ARBA" id="ARBA00022723"/>
    </source>
</evidence>
<dbReference type="EMBL" id="JAADYS010000165">
    <property type="protein sequence ID" value="KAF4471792.1"/>
    <property type="molecule type" value="Genomic_DNA"/>
</dbReference>
<evidence type="ECO:0000313" key="9">
    <source>
        <dbReference type="Proteomes" id="UP000554235"/>
    </source>
</evidence>
<feature type="region of interest" description="Disordered" evidence="6">
    <location>
        <begin position="563"/>
        <end position="672"/>
    </location>
</feature>
<dbReference type="CDD" id="cd00067">
    <property type="entry name" value="GAL4"/>
    <property type="match status" value="1"/>
</dbReference>
<feature type="compositionally biased region" description="Low complexity" evidence="6">
    <location>
        <begin position="580"/>
        <end position="597"/>
    </location>
</feature>
<evidence type="ECO:0000256" key="3">
    <source>
        <dbReference type="ARBA" id="ARBA00023015"/>
    </source>
</evidence>
<dbReference type="OrthoDB" id="2399539at2759"/>
<dbReference type="GO" id="GO:0008270">
    <property type="term" value="F:zinc ion binding"/>
    <property type="evidence" value="ECO:0007669"/>
    <property type="project" value="InterPro"/>
</dbReference>
<dbReference type="InterPro" id="IPR007219">
    <property type="entry name" value="XnlR_reg_dom"/>
</dbReference>
<dbReference type="PROSITE" id="PS50048">
    <property type="entry name" value="ZN2_CY6_FUNGAL_2"/>
    <property type="match status" value="1"/>
</dbReference>
<dbReference type="GO" id="GO:0005634">
    <property type="term" value="C:nucleus"/>
    <property type="evidence" value="ECO:0007669"/>
    <property type="project" value="UniProtKB-SubCell"/>
</dbReference>
<feature type="domain" description="Zn(2)-C6 fungal-type" evidence="7">
    <location>
        <begin position="44"/>
        <end position="79"/>
    </location>
</feature>
<dbReference type="SMART" id="SM00906">
    <property type="entry name" value="Fungal_trans"/>
    <property type="match status" value="1"/>
</dbReference>
<name>A0A8H4LN82_9HYPO</name>
<dbReference type="CDD" id="cd12148">
    <property type="entry name" value="fungal_TF_MHR"/>
    <property type="match status" value="1"/>
</dbReference>
<evidence type="ECO:0000256" key="4">
    <source>
        <dbReference type="ARBA" id="ARBA00023163"/>
    </source>
</evidence>
<keyword evidence="3" id="KW-0805">Transcription regulation</keyword>
<dbReference type="GO" id="GO:0000981">
    <property type="term" value="F:DNA-binding transcription factor activity, RNA polymerase II-specific"/>
    <property type="evidence" value="ECO:0007669"/>
    <property type="project" value="InterPro"/>
</dbReference>
<protein>
    <submittedName>
        <fullName evidence="8">Chitinase 1</fullName>
    </submittedName>
</protein>
<feature type="compositionally biased region" description="Polar residues" evidence="6">
    <location>
        <begin position="608"/>
        <end position="633"/>
    </location>
</feature>
<dbReference type="Gene3D" id="4.10.240.10">
    <property type="entry name" value="Zn(2)-C6 fungal-type DNA-binding domain"/>
    <property type="match status" value="1"/>
</dbReference>
<gene>
    <name evidence="8" type="ORF">FALBO_1303</name>
</gene>
<dbReference type="InterPro" id="IPR036864">
    <property type="entry name" value="Zn2-C6_fun-type_DNA-bd_sf"/>
</dbReference>
<feature type="compositionally biased region" description="Low complexity" evidence="6">
    <location>
        <begin position="643"/>
        <end position="652"/>
    </location>
</feature>
<dbReference type="InterPro" id="IPR001138">
    <property type="entry name" value="Zn2Cys6_DnaBD"/>
</dbReference>